<reference evidence="1" key="1">
    <citation type="submission" date="2021-01" db="EMBL/GenBank/DDBJ databases">
        <title>Fulvivirga kasyanovii gen. nov., sp nov., a novel member of the phylum Bacteroidetes isolated from seawater in a mussel farm.</title>
        <authorList>
            <person name="Zhao L.-H."/>
            <person name="Wang Z.-J."/>
        </authorList>
    </citation>
    <scope>NUCLEOTIDE SEQUENCE</scope>
    <source>
        <strain evidence="1">29W222</strain>
    </source>
</reference>
<proteinExistence type="predicted"/>
<dbReference type="EMBL" id="JAEUGD010000058">
    <property type="protein sequence ID" value="MBL6448003.1"/>
    <property type="molecule type" value="Genomic_DNA"/>
</dbReference>
<name>A0A937FZW6_9BACT</name>
<evidence type="ECO:0000313" key="1">
    <source>
        <dbReference type="EMBL" id="MBL6448003.1"/>
    </source>
</evidence>
<gene>
    <name evidence="1" type="ORF">JMN32_16925</name>
</gene>
<accession>A0A937FZW6</accession>
<organism evidence="1 2">
    <name type="scientific">Fulvivirga marina</name>
    <dbReference type="NCBI Taxonomy" id="2494733"/>
    <lineage>
        <taxon>Bacteria</taxon>
        <taxon>Pseudomonadati</taxon>
        <taxon>Bacteroidota</taxon>
        <taxon>Cytophagia</taxon>
        <taxon>Cytophagales</taxon>
        <taxon>Fulvivirgaceae</taxon>
        <taxon>Fulvivirga</taxon>
    </lineage>
</organism>
<dbReference type="AlphaFoldDB" id="A0A937FZW6"/>
<protein>
    <submittedName>
        <fullName evidence="1">Uncharacterized protein</fullName>
    </submittedName>
</protein>
<comment type="caution">
    <text evidence="1">The sequence shown here is derived from an EMBL/GenBank/DDBJ whole genome shotgun (WGS) entry which is preliminary data.</text>
</comment>
<dbReference type="RefSeq" id="WP_202857543.1">
    <property type="nucleotide sequence ID" value="NZ_JAEUGD010000058.1"/>
</dbReference>
<keyword evidence="2" id="KW-1185">Reference proteome</keyword>
<evidence type="ECO:0000313" key="2">
    <source>
        <dbReference type="Proteomes" id="UP000614216"/>
    </source>
</evidence>
<dbReference type="Proteomes" id="UP000614216">
    <property type="component" value="Unassembled WGS sequence"/>
</dbReference>
<sequence>MKVFQCKEIRNCRRFYRYCYTLNAPIDAILMDKLSLLGFIEVNKLSEYSPQFRDTFKISFDDQIEISGTVSDKQLYLTVSKQYPELKKVLEDTIIEWFTSKPT</sequence>